<dbReference type="InterPro" id="IPR036526">
    <property type="entry name" value="C-N_Hydrolase_sf"/>
</dbReference>
<comment type="caution">
    <text evidence="3">The sequence shown here is derived from an EMBL/GenBank/DDBJ whole genome shotgun (WGS) entry which is preliminary data.</text>
</comment>
<dbReference type="CDD" id="cd07583">
    <property type="entry name" value="nitrilase_5"/>
    <property type="match status" value="1"/>
</dbReference>
<comment type="similarity">
    <text evidence="1">Belongs to the carbon-nitrogen hydrolase superfamily. NIT1/NIT2 family.</text>
</comment>
<gene>
    <name evidence="3" type="ORF">DX927_02600</name>
</gene>
<evidence type="ECO:0000256" key="1">
    <source>
        <dbReference type="ARBA" id="ARBA00010613"/>
    </source>
</evidence>
<feature type="domain" description="CN hydrolase" evidence="2">
    <location>
        <begin position="3"/>
        <end position="238"/>
    </location>
</feature>
<reference evidence="3 4" key="1">
    <citation type="submission" date="2018-08" db="EMBL/GenBank/DDBJ databases">
        <title>Bacillus phenotypic plasticity.</title>
        <authorList>
            <person name="Hurtado E."/>
        </authorList>
    </citation>
    <scope>NUCLEOTIDE SEQUENCE [LARGE SCALE GENOMIC DNA]</scope>
    <source>
        <strain evidence="3 4">427</strain>
    </source>
</reference>
<dbReference type="Pfam" id="PF00795">
    <property type="entry name" value="CN_hydrolase"/>
    <property type="match status" value="1"/>
</dbReference>
<sequence length="259" mass="29247">MKWTISCLQFNISYGNPSENFKKAERLIEAESSHADILVLPELWTTGYDLKKLDTIGDEDGKQTKTWLQETAKANNVHIVCGSVAVKKKNDVYNTMYIADKNGHLIKEYSKAHLFQLMDEHLYLSSGSDDSSFEMEGARAAGFICYDIRFPEWIRKHTSKGAGIIFVAAEWPRPRLDHWRSLLIARAIENQCFVAACNCSGKNPANEFAGHSMIIDPLGHVLAEAGHEETVVKAEIDLNDIDQVRGQIPVFEDIRKDLY</sequence>
<dbReference type="PANTHER" id="PTHR23088:SF27">
    <property type="entry name" value="DEAMINATED GLUTATHIONE AMIDASE"/>
    <property type="match status" value="1"/>
</dbReference>
<dbReference type="Gene3D" id="3.60.110.10">
    <property type="entry name" value="Carbon-nitrogen hydrolase"/>
    <property type="match status" value="1"/>
</dbReference>
<dbReference type="SUPFAM" id="SSF56317">
    <property type="entry name" value="Carbon-nitrogen hydrolase"/>
    <property type="match status" value="1"/>
</dbReference>
<evidence type="ECO:0000313" key="4">
    <source>
        <dbReference type="Proteomes" id="UP000324326"/>
    </source>
</evidence>
<dbReference type="InterPro" id="IPR001110">
    <property type="entry name" value="UPF0012_CS"/>
</dbReference>
<organism evidence="3 4">
    <name type="scientific">Bacillus swezeyi</name>
    <dbReference type="NCBI Taxonomy" id="1925020"/>
    <lineage>
        <taxon>Bacteria</taxon>
        <taxon>Bacillati</taxon>
        <taxon>Bacillota</taxon>
        <taxon>Bacilli</taxon>
        <taxon>Bacillales</taxon>
        <taxon>Bacillaceae</taxon>
        <taxon>Bacillus</taxon>
    </lineage>
</organism>
<accession>A0A5M8S256</accession>
<keyword evidence="3" id="KW-0378">Hydrolase</keyword>
<dbReference type="Proteomes" id="UP000324326">
    <property type="component" value="Unassembled WGS sequence"/>
</dbReference>
<dbReference type="GO" id="GO:0016787">
    <property type="term" value="F:hydrolase activity"/>
    <property type="evidence" value="ECO:0007669"/>
    <property type="project" value="UniProtKB-KW"/>
</dbReference>
<dbReference type="PROSITE" id="PS50263">
    <property type="entry name" value="CN_HYDROLASE"/>
    <property type="match status" value="1"/>
</dbReference>
<proteinExistence type="inferred from homology"/>
<name>A0A5M8S256_9BACI</name>
<dbReference type="RefSeq" id="WP_148955838.1">
    <property type="nucleotide sequence ID" value="NZ_QSND01000001.1"/>
</dbReference>
<protein>
    <submittedName>
        <fullName evidence="3">Carbon-nitrogen family hydrolase</fullName>
    </submittedName>
</protein>
<evidence type="ECO:0000259" key="2">
    <source>
        <dbReference type="PROSITE" id="PS50263"/>
    </source>
</evidence>
<dbReference type="STRING" id="1925020.BTA30_20970"/>
<evidence type="ECO:0000313" key="3">
    <source>
        <dbReference type="EMBL" id="KAA6453124.1"/>
    </source>
</evidence>
<dbReference type="AlphaFoldDB" id="A0A5M8S256"/>
<dbReference type="PANTHER" id="PTHR23088">
    <property type="entry name" value="NITRILASE-RELATED"/>
    <property type="match status" value="1"/>
</dbReference>
<dbReference type="EMBL" id="QSND01000001">
    <property type="protein sequence ID" value="KAA6453124.1"/>
    <property type="molecule type" value="Genomic_DNA"/>
</dbReference>
<dbReference type="InterPro" id="IPR003010">
    <property type="entry name" value="C-N_Hydrolase"/>
</dbReference>
<dbReference type="PROSITE" id="PS01227">
    <property type="entry name" value="UPF0012"/>
    <property type="match status" value="1"/>
</dbReference>